<dbReference type="PRINTS" id="PR00081">
    <property type="entry name" value="GDHRDH"/>
</dbReference>
<dbReference type="InterPro" id="IPR002347">
    <property type="entry name" value="SDR_fam"/>
</dbReference>
<dbReference type="SMART" id="SM00822">
    <property type="entry name" value="PKS_KR"/>
    <property type="match status" value="1"/>
</dbReference>
<dbReference type="Pfam" id="PF00106">
    <property type="entry name" value="adh_short"/>
    <property type="match status" value="1"/>
</dbReference>
<reference evidence="5 6" key="1">
    <citation type="submission" date="2018-03" db="EMBL/GenBank/DDBJ databases">
        <title>Genomic Encyclopedia of Archaeal and Bacterial Type Strains, Phase II (KMG-II): from individual species to whole genera.</title>
        <authorList>
            <person name="Goeker M."/>
        </authorList>
    </citation>
    <scope>NUCLEOTIDE SEQUENCE [LARGE SCALE GENOMIC DNA]</scope>
    <source>
        <strain evidence="5 6">DSM 24859</strain>
    </source>
</reference>
<dbReference type="EMBL" id="PYAW01000003">
    <property type="protein sequence ID" value="PSL46511.1"/>
    <property type="molecule type" value="Genomic_DNA"/>
</dbReference>
<keyword evidence="6" id="KW-1185">Reference proteome</keyword>
<dbReference type="InterPro" id="IPR036291">
    <property type="entry name" value="NAD(P)-bd_dom_sf"/>
</dbReference>
<evidence type="ECO:0000259" key="4">
    <source>
        <dbReference type="SMART" id="SM00822"/>
    </source>
</evidence>
<organism evidence="5 6">
    <name type="scientific">Chitinophaga niastensis</name>
    <dbReference type="NCBI Taxonomy" id="536980"/>
    <lineage>
        <taxon>Bacteria</taxon>
        <taxon>Pseudomonadati</taxon>
        <taxon>Bacteroidota</taxon>
        <taxon>Chitinophagia</taxon>
        <taxon>Chitinophagales</taxon>
        <taxon>Chitinophagaceae</taxon>
        <taxon>Chitinophaga</taxon>
    </lineage>
</organism>
<dbReference type="GO" id="GO:0016020">
    <property type="term" value="C:membrane"/>
    <property type="evidence" value="ECO:0007669"/>
    <property type="project" value="TreeGrafter"/>
</dbReference>
<dbReference type="PANTHER" id="PTHR44196">
    <property type="entry name" value="DEHYDROGENASE/REDUCTASE SDR FAMILY MEMBER 7B"/>
    <property type="match status" value="1"/>
</dbReference>
<dbReference type="PROSITE" id="PS00061">
    <property type="entry name" value="ADH_SHORT"/>
    <property type="match status" value="1"/>
</dbReference>
<protein>
    <submittedName>
        <fullName evidence="5">Putative oxidoreductase</fullName>
    </submittedName>
</protein>
<dbReference type="AlphaFoldDB" id="A0A2P8HJX0"/>
<evidence type="ECO:0000256" key="1">
    <source>
        <dbReference type="ARBA" id="ARBA00006484"/>
    </source>
</evidence>
<evidence type="ECO:0000256" key="2">
    <source>
        <dbReference type="ARBA" id="ARBA00023002"/>
    </source>
</evidence>
<evidence type="ECO:0000313" key="5">
    <source>
        <dbReference type="EMBL" id="PSL46511.1"/>
    </source>
</evidence>
<dbReference type="PANTHER" id="PTHR44196:SF1">
    <property type="entry name" value="DEHYDROGENASE_REDUCTASE SDR FAMILY MEMBER 7B"/>
    <property type="match status" value="1"/>
</dbReference>
<comment type="similarity">
    <text evidence="1 3">Belongs to the short-chain dehydrogenases/reductases (SDR) family.</text>
</comment>
<dbReference type="Gene3D" id="3.40.50.720">
    <property type="entry name" value="NAD(P)-binding Rossmann-like Domain"/>
    <property type="match status" value="1"/>
</dbReference>
<dbReference type="PRINTS" id="PR00080">
    <property type="entry name" value="SDRFAMILY"/>
</dbReference>
<proteinExistence type="inferred from homology"/>
<dbReference type="RefSeq" id="WP_106529289.1">
    <property type="nucleotide sequence ID" value="NZ_PYAW01000003.1"/>
</dbReference>
<sequence length="246" mass="26739">MKISGNTVLITGGSAGIGLEIARLLSHNNHVIITGRDPERLAQAAKQLKNVTAIVCDVTKEKEVNKLVKSLQDDFLQLNMLINNAGRAFVYRLSASANAFEKATDEMLTNYFAIISLTEKLLPLLSQQTEAAIVNVSSIVALVPSARTPTYAASKAALHSYTQTLRLTLAPQKNISVFELMPPLVNTDFSQEIDGHRGIPAKEVAECLLNALEKNDYEIHVGQTAQIYQLLQSSPANALLAMNPTK</sequence>
<gene>
    <name evidence="5" type="ORF">CLV51_103491</name>
</gene>
<dbReference type="Proteomes" id="UP000240971">
    <property type="component" value="Unassembled WGS sequence"/>
</dbReference>
<dbReference type="InterPro" id="IPR057326">
    <property type="entry name" value="KR_dom"/>
</dbReference>
<evidence type="ECO:0000256" key="3">
    <source>
        <dbReference type="RuleBase" id="RU000363"/>
    </source>
</evidence>
<evidence type="ECO:0000313" key="6">
    <source>
        <dbReference type="Proteomes" id="UP000240971"/>
    </source>
</evidence>
<keyword evidence="2" id="KW-0560">Oxidoreductase</keyword>
<dbReference type="SUPFAM" id="SSF51735">
    <property type="entry name" value="NAD(P)-binding Rossmann-fold domains"/>
    <property type="match status" value="1"/>
</dbReference>
<comment type="caution">
    <text evidence="5">The sequence shown here is derived from an EMBL/GenBank/DDBJ whole genome shotgun (WGS) entry which is preliminary data.</text>
</comment>
<dbReference type="GO" id="GO:0016491">
    <property type="term" value="F:oxidoreductase activity"/>
    <property type="evidence" value="ECO:0007669"/>
    <property type="project" value="UniProtKB-KW"/>
</dbReference>
<accession>A0A2P8HJX0</accession>
<feature type="domain" description="Ketoreductase" evidence="4">
    <location>
        <begin position="6"/>
        <end position="181"/>
    </location>
</feature>
<dbReference type="OrthoDB" id="9810734at2"/>
<dbReference type="InterPro" id="IPR020904">
    <property type="entry name" value="Sc_DH/Rdtase_CS"/>
</dbReference>
<name>A0A2P8HJX0_CHINA</name>